<gene>
    <name evidence="1" type="ORF">CAY53_07265</name>
</gene>
<dbReference type="InterPro" id="IPR047766">
    <property type="entry name" value="PxxKW_fam"/>
</dbReference>
<name>A0A2L1GRH1_9BACT</name>
<protein>
    <submittedName>
        <fullName evidence="1">Uncharacterized protein</fullName>
    </submittedName>
</protein>
<dbReference type="KEGG" id="deo:CAY53_07265"/>
<evidence type="ECO:0000313" key="2">
    <source>
        <dbReference type="Proteomes" id="UP000239867"/>
    </source>
</evidence>
<dbReference type="OrthoDB" id="5387471at2"/>
<proteinExistence type="predicted"/>
<dbReference type="Pfam" id="PF20657">
    <property type="entry name" value="DUF6811"/>
    <property type="match status" value="1"/>
</dbReference>
<accession>A0A2L1GRH1</accession>
<evidence type="ECO:0000313" key="1">
    <source>
        <dbReference type="EMBL" id="AVD72279.1"/>
    </source>
</evidence>
<dbReference type="EMBL" id="CP021255">
    <property type="protein sequence ID" value="AVD72279.1"/>
    <property type="molecule type" value="Genomic_DNA"/>
</dbReference>
<organism evidence="1 2">
    <name type="scientific">Desulfobulbus oralis</name>
    <dbReference type="NCBI Taxonomy" id="1986146"/>
    <lineage>
        <taxon>Bacteria</taxon>
        <taxon>Pseudomonadati</taxon>
        <taxon>Thermodesulfobacteriota</taxon>
        <taxon>Desulfobulbia</taxon>
        <taxon>Desulfobulbales</taxon>
        <taxon>Desulfobulbaceae</taxon>
        <taxon>Desulfobulbus</taxon>
    </lineage>
</organism>
<reference evidence="1 2" key="1">
    <citation type="journal article" date="2018" name="MBio">
        <title>Insights into the evolution of host association through the isolation and characterization of a novel human periodontal pathobiont, Desulfobulbus oralis.</title>
        <authorList>
            <person name="Cross K.L."/>
            <person name="Chirania P."/>
            <person name="Xiong W."/>
            <person name="Beall C.J."/>
            <person name="Elkins J.G."/>
            <person name="Giannone R.J."/>
            <person name="Griffen A.L."/>
            <person name="Guss A.M."/>
            <person name="Hettich R.L."/>
            <person name="Joshi S.S."/>
            <person name="Mokrzan E.M."/>
            <person name="Martin R.K."/>
            <person name="Zhulin I.B."/>
            <person name="Leys E.J."/>
            <person name="Podar M."/>
        </authorList>
    </citation>
    <scope>NUCLEOTIDE SEQUENCE [LARGE SCALE GENOMIC DNA]</scope>
    <source>
        <strain evidence="1 2">ORNL</strain>
    </source>
</reference>
<dbReference type="NCBIfam" id="NF038144">
    <property type="entry name" value="PxxKW"/>
    <property type="match status" value="1"/>
</dbReference>
<sequence>MASDMAAKFEQGLFLTIVEQCEGCDRVVAHEAGKYCSSYANPAAKWRLGMCNFATHAKPEVAAVTARINPLKAAKRASKRK</sequence>
<keyword evidence="2" id="KW-1185">Reference proteome</keyword>
<dbReference type="AlphaFoldDB" id="A0A2L1GRH1"/>
<dbReference type="Proteomes" id="UP000239867">
    <property type="component" value="Chromosome"/>
</dbReference>